<dbReference type="SUPFAM" id="SSF55821">
    <property type="entry name" value="YrdC/RibB"/>
    <property type="match status" value="1"/>
</dbReference>
<reference evidence="1 2" key="1">
    <citation type="journal article" date="2003" name="Proc. Natl. Acad. Sci. U.S.A.">
        <title>The complete genome sequence of the carcinogenic bacterium Helicobacter hepaticus.</title>
        <authorList>
            <person name="Suerbaum S."/>
            <person name="Josenhans C."/>
            <person name="Sterzenbach T."/>
            <person name="Drescher B."/>
            <person name="Brandt P."/>
            <person name="Bell M."/>
            <person name="Droege M."/>
            <person name="Fartmann B."/>
            <person name="Fischer H.-P."/>
            <person name="Ge Z."/>
            <person name="Hoerster A."/>
            <person name="Holland R."/>
            <person name="Klein K."/>
            <person name="Koenig J."/>
            <person name="Macko L."/>
            <person name="Mendz G.L."/>
            <person name="Nyakatura G."/>
            <person name="Schauer D.B."/>
            <person name="Shen Z."/>
            <person name="Weber J."/>
            <person name="Frosch M."/>
            <person name="Fox J.G."/>
        </authorList>
    </citation>
    <scope>NUCLEOTIDE SEQUENCE [LARGE SCALE GENOMIC DNA]</scope>
    <source>
        <strain evidence="2">ATCC 51449 / 3B1</strain>
    </source>
</reference>
<dbReference type="OrthoDB" id="5339525at2"/>
<dbReference type="AlphaFoldDB" id="Q7VFH3"/>
<dbReference type="EMBL" id="AE017125">
    <property type="protein sequence ID" value="AAP78300.1"/>
    <property type="molecule type" value="Genomic_DNA"/>
</dbReference>
<dbReference type="RefSeq" id="WP_011116542.1">
    <property type="nucleotide sequence ID" value="NC_004917.1"/>
</dbReference>
<name>Q7VFH3_HELHP</name>
<proteinExistence type="predicted"/>
<evidence type="ECO:0000313" key="2">
    <source>
        <dbReference type="Proteomes" id="UP000002495"/>
    </source>
</evidence>
<keyword evidence="2" id="KW-1185">Reference proteome</keyword>
<dbReference type="KEGG" id="hhe:HH_1703"/>
<dbReference type="STRING" id="235279.HH_1703"/>
<protein>
    <recommendedName>
        <fullName evidence="3">YrdC-like domain-containing protein</fullName>
    </recommendedName>
</protein>
<evidence type="ECO:0000313" key="1">
    <source>
        <dbReference type="EMBL" id="AAP78300.1"/>
    </source>
</evidence>
<dbReference type="eggNOG" id="COG0009">
    <property type="taxonomic scope" value="Bacteria"/>
</dbReference>
<gene>
    <name evidence="1" type="ordered locus">HH_1703</name>
</gene>
<sequence length="149" mass="17559">MKENLHSLIYLAQCDTTTGFLSHNAEILNLCKSRPKEQPLLIESSSLHTLKTLVRVPKKHKNRIRKAKYATFIYPNKKALRLVREGLHSYFLKEFKTLYSTSANPTKEDFNEIWAREKCDVIVLDKRGFSQKTPSRIYKINQHTIQRRR</sequence>
<organism evidence="1 2">
    <name type="scientific">Helicobacter hepaticus (strain ATCC 51449 / 3B1)</name>
    <dbReference type="NCBI Taxonomy" id="235279"/>
    <lineage>
        <taxon>Bacteria</taxon>
        <taxon>Pseudomonadati</taxon>
        <taxon>Campylobacterota</taxon>
        <taxon>Epsilonproteobacteria</taxon>
        <taxon>Campylobacterales</taxon>
        <taxon>Helicobacteraceae</taxon>
        <taxon>Helicobacter</taxon>
    </lineage>
</organism>
<accession>Q7VFH3</accession>
<dbReference type="HOGENOM" id="CLU_117136_0_0_7"/>
<evidence type="ECO:0008006" key="3">
    <source>
        <dbReference type="Google" id="ProtNLM"/>
    </source>
</evidence>
<dbReference type="Proteomes" id="UP000002495">
    <property type="component" value="Chromosome"/>
</dbReference>
<dbReference type="InterPro" id="IPR017945">
    <property type="entry name" value="DHBP_synth_RibB-like_a/b_dom"/>
</dbReference>